<evidence type="ECO:0000313" key="1">
    <source>
        <dbReference type="EMBL" id="MBB2901910.1"/>
    </source>
</evidence>
<dbReference type="Gene3D" id="3.40.50.1110">
    <property type="entry name" value="SGNH hydrolase"/>
    <property type="match status" value="1"/>
</dbReference>
<proteinExistence type="predicted"/>
<protein>
    <submittedName>
        <fullName evidence="1">Uncharacterized protein</fullName>
    </submittedName>
</protein>
<organism evidence="1 2">
    <name type="scientific">Kineococcus radiotolerans</name>
    <dbReference type="NCBI Taxonomy" id="131568"/>
    <lineage>
        <taxon>Bacteria</taxon>
        <taxon>Bacillati</taxon>
        <taxon>Actinomycetota</taxon>
        <taxon>Actinomycetes</taxon>
        <taxon>Kineosporiales</taxon>
        <taxon>Kineosporiaceae</taxon>
        <taxon>Kineococcus</taxon>
    </lineage>
</organism>
<dbReference type="AlphaFoldDB" id="A0A7W4TMZ9"/>
<name>A0A7W4TMZ9_KINRA</name>
<dbReference type="RefSeq" id="WP_183391840.1">
    <property type="nucleotide sequence ID" value="NZ_JACHVY010000002.1"/>
</dbReference>
<reference evidence="1 2" key="1">
    <citation type="submission" date="2020-08" db="EMBL/GenBank/DDBJ databases">
        <title>The Agave Microbiome: Exploring the role of microbial communities in plant adaptations to desert environments.</title>
        <authorList>
            <person name="Partida-Martinez L.P."/>
        </authorList>
    </citation>
    <scope>NUCLEOTIDE SEQUENCE [LARGE SCALE GENOMIC DNA]</scope>
    <source>
        <strain evidence="1 2">AS2.23</strain>
    </source>
</reference>
<gene>
    <name evidence="1" type="ORF">FHR75_002725</name>
</gene>
<dbReference type="InterPro" id="IPR036514">
    <property type="entry name" value="SGNH_hydro_sf"/>
</dbReference>
<dbReference type="EMBL" id="JACHVY010000002">
    <property type="protein sequence ID" value="MBB2901910.1"/>
    <property type="molecule type" value="Genomic_DNA"/>
</dbReference>
<comment type="caution">
    <text evidence="1">The sequence shown here is derived from an EMBL/GenBank/DDBJ whole genome shotgun (WGS) entry which is preliminary data.</text>
</comment>
<sequence length="495" mass="53449">MPLEPLATALGLTPTTAVRPPVADPTLGVDVPGAGAARERAHRLVAVGDSLTQGFQHYAVADTSLSWPALVAERLGTPLARPADRGPGGYPLNLERLARRVLGRPLLPGLVDGLRYVLEVQRAYEVDPGPPGGPPSEALGVWGWDLRDHLSRTADTERARLRSSRLNPLVDTANARAAVAVLDGSRAADGHALTTLEAARDLGREGVETLCVWLGANNALRSVVSLDVVPSGPRFREVGVKDRYTVWTLPHFRAELADLAAAVRAVDADRVLWGTVPHVTIPPITRGLGGALPECPRYFRWYARPWASERGFDPARDEHLTGFEAWAVDLAIDGYNRALLELVETERRRGRDWRVVDCAALLDRLAVRRNDELGARPPEFPPLPLPPALAGLDTRFPVTDEGGRLLSGGIIGLDGLHPTACGYGLVAQEFATVMAGAGVRFANGPAIDFAALRRRDTFVSAPPPGTGRALRYLDRLDRLDRSIRPARRNRPATGP</sequence>
<dbReference type="Proteomes" id="UP000533269">
    <property type="component" value="Unassembled WGS sequence"/>
</dbReference>
<dbReference type="SUPFAM" id="SSF52266">
    <property type="entry name" value="SGNH hydrolase"/>
    <property type="match status" value="1"/>
</dbReference>
<evidence type="ECO:0000313" key="2">
    <source>
        <dbReference type="Proteomes" id="UP000533269"/>
    </source>
</evidence>
<reference evidence="1 2" key="2">
    <citation type="submission" date="2020-08" db="EMBL/GenBank/DDBJ databases">
        <authorList>
            <person name="Partida-Martinez L."/>
            <person name="Huntemann M."/>
            <person name="Clum A."/>
            <person name="Wang J."/>
            <person name="Palaniappan K."/>
            <person name="Ritter S."/>
            <person name="Chen I.-M."/>
            <person name="Stamatis D."/>
            <person name="Reddy T."/>
            <person name="O'Malley R."/>
            <person name="Daum C."/>
            <person name="Shapiro N."/>
            <person name="Ivanova N."/>
            <person name="Kyrpides N."/>
            <person name="Woyke T."/>
        </authorList>
    </citation>
    <scope>NUCLEOTIDE SEQUENCE [LARGE SCALE GENOMIC DNA]</scope>
    <source>
        <strain evidence="1 2">AS2.23</strain>
    </source>
</reference>
<accession>A0A7W4TMZ9</accession>